<name>A0A813E2T1_POLGL</name>
<dbReference type="Proteomes" id="UP000654075">
    <property type="component" value="Unassembled WGS sequence"/>
</dbReference>
<evidence type="ECO:0000313" key="3">
    <source>
        <dbReference type="Proteomes" id="UP000654075"/>
    </source>
</evidence>
<evidence type="ECO:0000256" key="1">
    <source>
        <dbReference type="SAM" id="MobiDB-lite"/>
    </source>
</evidence>
<feature type="compositionally biased region" description="Low complexity" evidence="1">
    <location>
        <begin position="26"/>
        <end position="43"/>
    </location>
</feature>
<dbReference type="AlphaFoldDB" id="A0A813E2T1"/>
<dbReference type="EMBL" id="CAJNNV010007155">
    <property type="protein sequence ID" value="CAE8594538.1"/>
    <property type="molecule type" value="Genomic_DNA"/>
</dbReference>
<gene>
    <name evidence="2" type="ORF">PGLA1383_LOCUS13078</name>
</gene>
<evidence type="ECO:0000313" key="2">
    <source>
        <dbReference type="EMBL" id="CAE8594538.1"/>
    </source>
</evidence>
<organism evidence="2 3">
    <name type="scientific">Polarella glacialis</name>
    <name type="common">Dinoflagellate</name>
    <dbReference type="NCBI Taxonomy" id="89957"/>
    <lineage>
        <taxon>Eukaryota</taxon>
        <taxon>Sar</taxon>
        <taxon>Alveolata</taxon>
        <taxon>Dinophyceae</taxon>
        <taxon>Suessiales</taxon>
        <taxon>Suessiaceae</taxon>
        <taxon>Polarella</taxon>
    </lineage>
</organism>
<protein>
    <submittedName>
        <fullName evidence="2">Uncharacterized protein</fullName>
    </submittedName>
</protein>
<proteinExistence type="predicted"/>
<reference evidence="2" key="1">
    <citation type="submission" date="2021-02" db="EMBL/GenBank/DDBJ databases">
        <authorList>
            <person name="Dougan E. K."/>
            <person name="Rhodes N."/>
            <person name="Thang M."/>
            <person name="Chan C."/>
        </authorList>
    </citation>
    <scope>NUCLEOTIDE SEQUENCE</scope>
</reference>
<feature type="region of interest" description="Disordered" evidence="1">
    <location>
        <begin position="1"/>
        <end position="47"/>
    </location>
</feature>
<sequence>ELRQQQEMLGQRLAGARSAAPSLGTQPWQPQAKLAQPKAQPQPRVEQRNRRLSLTEAVQQMSQGSYVWVRCPSDNIPSDDEAHRILGARLGDELRLSQAHLTGEGSLASGFLRAARAEELRDPTAAVSDKWISIDVVCLWEALSDYVPDESLPDPSKFLPLKKGQS</sequence>
<feature type="non-terminal residue" evidence="2">
    <location>
        <position position="1"/>
    </location>
</feature>
<accession>A0A813E2T1</accession>
<feature type="non-terminal residue" evidence="2">
    <location>
        <position position="166"/>
    </location>
</feature>
<comment type="caution">
    <text evidence="2">The sequence shown here is derived from an EMBL/GenBank/DDBJ whole genome shotgun (WGS) entry which is preliminary data.</text>
</comment>
<keyword evidence="3" id="KW-1185">Reference proteome</keyword>